<sequence>MILVIDNYDSFTFNLVQSIKQLQQKVFVARNDKITIEAIENMNPSHILISPGPGNPSDAGISLEVISKLHTNYPILGVCLGHQAIAQAFGGKITKAKMPMHGKVSPIHHDGQGLFRGLQNPLSVTRYHSLIVDSNNLPECLLVTATTKEGEIMALRHKFYPLEGIQAHPEAILTENGLELLNNFLQRKEDSINETTESRIIF</sequence>
<dbReference type="Gene3D" id="3.40.50.880">
    <property type="match status" value="1"/>
</dbReference>
<dbReference type="Pfam" id="PF00117">
    <property type="entry name" value="GATase"/>
    <property type="match status" value="1"/>
</dbReference>
<dbReference type="EMBL" id="CP022315">
    <property type="protein sequence ID" value="ASK61038.1"/>
    <property type="molecule type" value="Genomic_DNA"/>
</dbReference>
<dbReference type="GO" id="GO:0004049">
    <property type="term" value="F:anthranilate synthase activity"/>
    <property type="evidence" value="ECO:0007669"/>
    <property type="project" value="TreeGrafter"/>
</dbReference>
<keyword evidence="1" id="KW-0315">Glutamine amidotransferase</keyword>
<feature type="domain" description="Glutamine amidotransferase" evidence="2">
    <location>
        <begin position="3"/>
        <end position="185"/>
    </location>
</feature>
<dbReference type="SUPFAM" id="SSF52317">
    <property type="entry name" value="Class I glutamine amidotransferase-like"/>
    <property type="match status" value="1"/>
</dbReference>
<dbReference type="AlphaFoldDB" id="A0A220TYV4"/>
<evidence type="ECO:0000313" key="4">
    <source>
        <dbReference type="Proteomes" id="UP000198312"/>
    </source>
</evidence>
<evidence type="ECO:0000259" key="2">
    <source>
        <dbReference type="Pfam" id="PF00117"/>
    </source>
</evidence>
<dbReference type="InterPro" id="IPR029062">
    <property type="entry name" value="Class_I_gatase-like"/>
</dbReference>
<dbReference type="RefSeq" id="WP_089060315.1">
    <property type="nucleotide sequence ID" value="NZ_CP022315.1"/>
</dbReference>
<protein>
    <submittedName>
        <fullName evidence="3">Aminodeoxychorismate/anthranilate synthase component II</fullName>
    </submittedName>
</protein>
<reference evidence="3 4" key="1">
    <citation type="submission" date="2017-07" db="EMBL/GenBank/DDBJ databases">
        <title>Virgibacillus sp. LM2416.</title>
        <authorList>
            <person name="Tak E.J."/>
            <person name="Bae J.-W."/>
        </authorList>
    </citation>
    <scope>NUCLEOTIDE SEQUENCE [LARGE SCALE GENOMIC DNA]</scope>
    <source>
        <strain evidence="3 4">LM2416</strain>
    </source>
</reference>
<dbReference type="NCBIfam" id="TIGR00566">
    <property type="entry name" value="trpG_papA"/>
    <property type="match status" value="1"/>
</dbReference>
<dbReference type="GO" id="GO:0000162">
    <property type="term" value="P:L-tryptophan biosynthetic process"/>
    <property type="evidence" value="ECO:0007669"/>
    <property type="project" value="TreeGrafter"/>
</dbReference>
<evidence type="ECO:0000256" key="1">
    <source>
        <dbReference type="ARBA" id="ARBA00022962"/>
    </source>
</evidence>
<dbReference type="PRINTS" id="PR00099">
    <property type="entry name" value="CPSGATASE"/>
</dbReference>
<dbReference type="GO" id="GO:0005829">
    <property type="term" value="C:cytosol"/>
    <property type="evidence" value="ECO:0007669"/>
    <property type="project" value="TreeGrafter"/>
</dbReference>
<name>A0A220TYV4_9BACI</name>
<dbReference type="PANTHER" id="PTHR43418:SF4">
    <property type="entry name" value="MULTIFUNCTIONAL TRYPTOPHAN BIOSYNTHESIS PROTEIN"/>
    <property type="match status" value="1"/>
</dbReference>
<dbReference type="KEGG" id="vil:CFK37_01915"/>
<dbReference type="InterPro" id="IPR017926">
    <property type="entry name" value="GATASE"/>
</dbReference>
<organism evidence="3 4">
    <name type="scientific">Virgibacillus phasianinus</name>
    <dbReference type="NCBI Taxonomy" id="2017483"/>
    <lineage>
        <taxon>Bacteria</taxon>
        <taxon>Bacillati</taxon>
        <taxon>Bacillota</taxon>
        <taxon>Bacilli</taxon>
        <taxon>Bacillales</taxon>
        <taxon>Bacillaceae</taxon>
        <taxon>Virgibacillus</taxon>
    </lineage>
</organism>
<dbReference type="PROSITE" id="PS51273">
    <property type="entry name" value="GATASE_TYPE_1"/>
    <property type="match status" value="1"/>
</dbReference>
<dbReference type="CDD" id="cd01743">
    <property type="entry name" value="GATase1_Anthranilate_Synthase"/>
    <property type="match status" value="1"/>
</dbReference>
<dbReference type="FunFam" id="3.40.50.880:FF:000003">
    <property type="entry name" value="Anthranilate synthase component II"/>
    <property type="match status" value="1"/>
</dbReference>
<dbReference type="PANTHER" id="PTHR43418">
    <property type="entry name" value="MULTIFUNCTIONAL TRYPTOPHAN BIOSYNTHESIS PROTEIN-RELATED"/>
    <property type="match status" value="1"/>
</dbReference>
<keyword evidence="4" id="KW-1185">Reference proteome</keyword>
<accession>A0A220TYV4</accession>
<dbReference type="Proteomes" id="UP000198312">
    <property type="component" value="Chromosome"/>
</dbReference>
<dbReference type="InterPro" id="IPR050472">
    <property type="entry name" value="Anth_synth/Amidotransfase"/>
</dbReference>
<dbReference type="OrthoDB" id="9804328at2"/>
<evidence type="ECO:0000313" key="3">
    <source>
        <dbReference type="EMBL" id="ASK61038.1"/>
    </source>
</evidence>
<gene>
    <name evidence="3" type="ORF">CFK37_01915</name>
</gene>
<dbReference type="PRINTS" id="PR00097">
    <property type="entry name" value="ANTSNTHASEII"/>
</dbReference>
<dbReference type="PRINTS" id="PR00096">
    <property type="entry name" value="GATASE"/>
</dbReference>
<proteinExistence type="predicted"/>
<dbReference type="InterPro" id="IPR006221">
    <property type="entry name" value="TrpG/PapA_dom"/>
</dbReference>